<evidence type="ECO:0000313" key="11">
    <source>
        <dbReference type="EMBL" id="GFS34523.1"/>
    </source>
</evidence>
<evidence type="ECO:0000256" key="8">
    <source>
        <dbReference type="ARBA" id="ARBA00048679"/>
    </source>
</evidence>
<dbReference type="InterPro" id="IPR011009">
    <property type="entry name" value="Kinase-like_dom_sf"/>
</dbReference>
<keyword evidence="3" id="KW-0808">Transferase</keyword>
<dbReference type="EMBL" id="BJWL01000212">
    <property type="protein sequence ID" value="GFS34523.1"/>
    <property type="molecule type" value="Genomic_DNA"/>
</dbReference>
<proteinExistence type="predicted"/>
<dbReference type="GO" id="GO:0005524">
    <property type="term" value="F:ATP binding"/>
    <property type="evidence" value="ECO:0007669"/>
    <property type="project" value="UniProtKB-KW"/>
</dbReference>
<dbReference type="OrthoDB" id="4062651at2759"/>
<feature type="region of interest" description="Disordered" evidence="9">
    <location>
        <begin position="1"/>
        <end position="22"/>
    </location>
</feature>
<evidence type="ECO:0000256" key="2">
    <source>
        <dbReference type="ARBA" id="ARBA00022527"/>
    </source>
</evidence>
<dbReference type="InterPro" id="IPR050528">
    <property type="entry name" value="L-type_Lectin-RKs"/>
</dbReference>
<name>A0A7J0DH25_9ERIC</name>
<sequence>MSMENEFETGSGPKKFSYGQLSSTTNNFSEEQKLGEGGFGGVYRDFLRDLNSYVAVKRISKGSKQGIKEYASEFMENGSLDSHLFQDKAMLIWAMRYKIVQGLALALLYLHEEWEQCVVHRDVKLSNVMLDSNFNAKLGDFGLARLEKLAKSQMSIVLELWHVEDAFRPKGARESDEDGGMGLGPLWNRKASGSNGSKAKHRFRRERNGVLDGCWALVCSPVSHAPAFD</sequence>
<dbReference type="Gene3D" id="3.30.200.20">
    <property type="entry name" value="Phosphorylase Kinase, domain 1"/>
    <property type="match status" value="1"/>
</dbReference>
<dbReference type="InterPro" id="IPR008271">
    <property type="entry name" value="Ser/Thr_kinase_AS"/>
</dbReference>
<protein>
    <recommendedName>
        <fullName evidence="1">non-specific serine/threonine protein kinase</fullName>
        <ecNumber evidence="1">2.7.11.1</ecNumber>
    </recommendedName>
</protein>
<accession>A0A7J0DH25</accession>
<evidence type="ECO:0000313" key="12">
    <source>
        <dbReference type="Proteomes" id="UP000585474"/>
    </source>
</evidence>
<keyword evidence="11" id="KW-0430">Lectin</keyword>
<dbReference type="EC" id="2.7.11.1" evidence="1"/>
<dbReference type="Proteomes" id="UP000585474">
    <property type="component" value="Unassembled WGS sequence"/>
</dbReference>
<evidence type="ECO:0000256" key="1">
    <source>
        <dbReference type="ARBA" id="ARBA00012513"/>
    </source>
</evidence>
<gene>
    <name evidence="11" type="ORF">Acr_00g0034420</name>
</gene>
<dbReference type="SUPFAM" id="SSF56112">
    <property type="entry name" value="Protein kinase-like (PK-like)"/>
    <property type="match status" value="1"/>
</dbReference>
<keyword evidence="4" id="KW-0547">Nucleotide-binding</keyword>
<keyword evidence="5 11" id="KW-0418">Kinase</keyword>
<reference evidence="12" key="1">
    <citation type="submission" date="2019-07" db="EMBL/GenBank/DDBJ databases">
        <title>De Novo Assembly of kiwifruit Actinidia rufa.</title>
        <authorList>
            <person name="Sugita-Konishi S."/>
            <person name="Sato K."/>
            <person name="Mori E."/>
            <person name="Abe Y."/>
            <person name="Kisaki G."/>
            <person name="Hamano K."/>
            <person name="Suezawa K."/>
            <person name="Otani M."/>
            <person name="Fukuda T."/>
            <person name="Manabe T."/>
            <person name="Gomi K."/>
            <person name="Tabuchi M."/>
            <person name="Akimitsu K."/>
            <person name="Kataoka I."/>
        </authorList>
    </citation>
    <scope>NUCLEOTIDE SEQUENCE [LARGE SCALE GENOMIC DNA]</scope>
    <source>
        <strain evidence="12">cv. Fuchu</strain>
    </source>
</reference>
<evidence type="ECO:0000259" key="10">
    <source>
        <dbReference type="PROSITE" id="PS50011"/>
    </source>
</evidence>
<dbReference type="FunFam" id="1.10.510.10:FF:001023">
    <property type="entry name" value="Os07g0541700 protein"/>
    <property type="match status" value="1"/>
</dbReference>
<evidence type="ECO:0000256" key="5">
    <source>
        <dbReference type="ARBA" id="ARBA00022777"/>
    </source>
</evidence>
<organism evidence="11 12">
    <name type="scientific">Actinidia rufa</name>
    <dbReference type="NCBI Taxonomy" id="165716"/>
    <lineage>
        <taxon>Eukaryota</taxon>
        <taxon>Viridiplantae</taxon>
        <taxon>Streptophyta</taxon>
        <taxon>Embryophyta</taxon>
        <taxon>Tracheophyta</taxon>
        <taxon>Spermatophyta</taxon>
        <taxon>Magnoliopsida</taxon>
        <taxon>eudicotyledons</taxon>
        <taxon>Gunneridae</taxon>
        <taxon>Pentapetalae</taxon>
        <taxon>asterids</taxon>
        <taxon>Ericales</taxon>
        <taxon>Actinidiaceae</taxon>
        <taxon>Actinidia</taxon>
    </lineage>
</organism>
<dbReference type="AlphaFoldDB" id="A0A7J0DH25"/>
<keyword evidence="6" id="KW-0067">ATP-binding</keyword>
<evidence type="ECO:0000256" key="3">
    <source>
        <dbReference type="ARBA" id="ARBA00022679"/>
    </source>
</evidence>
<dbReference type="SMART" id="SM00220">
    <property type="entry name" value="S_TKc"/>
    <property type="match status" value="1"/>
</dbReference>
<comment type="catalytic activity">
    <reaction evidence="7">
        <text>L-threonyl-[protein] + ATP = O-phospho-L-threonyl-[protein] + ADP + H(+)</text>
        <dbReference type="Rhea" id="RHEA:46608"/>
        <dbReference type="Rhea" id="RHEA-COMP:11060"/>
        <dbReference type="Rhea" id="RHEA-COMP:11605"/>
        <dbReference type="ChEBI" id="CHEBI:15378"/>
        <dbReference type="ChEBI" id="CHEBI:30013"/>
        <dbReference type="ChEBI" id="CHEBI:30616"/>
        <dbReference type="ChEBI" id="CHEBI:61977"/>
        <dbReference type="ChEBI" id="CHEBI:456216"/>
        <dbReference type="EC" id="2.7.11.1"/>
    </reaction>
</comment>
<dbReference type="GO" id="GO:0030246">
    <property type="term" value="F:carbohydrate binding"/>
    <property type="evidence" value="ECO:0007669"/>
    <property type="project" value="UniProtKB-KW"/>
</dbReference>
<dbReference type="Gene3D" id="1.10.510.10">
    <property type="entry name" value="Transferase(Phosphotransferase) domain 1"/>
    <property type="match status" value="1"/>
</dbReference>
<feature type="region of interest" description="Disordered" evidence="9">
    <location>
        <begin position="171"/>
        <end position="202"/>
    </location>
</feature>
<dbReference type="Pfam" id="PF00069">
    <property type="entry name" value="Pkinase"/>
    <property type="match status" value="1"/>
</dbReference>
<dbReference type="PROSITE" id="PS50011">
    <property type="entry name" value="PROTEIN_KINASE_DOM"/>
    <property type="match status" value="1"/>
</dbReference>
<dbReference type="PROSITE" id="PS00108">
    <property type="entry name" value="PROTEIN_KINASE_ST"/>
    <property type="match status" value="1"/>
</dbReference>
<evidence type="ECO:0000256" key="7">
    <source>
        <dbReference type="ARBA" id="ARBA00047899"/>
    </source>
</evidence>
<dbReference type="GO" id="GO:0004674">
    <property type="term" value="F:protein serine/threonine kinase activity"/>
    <property type="evidence" value="ECO:0007669"/>
    <property type="project" value="UniProtKB-KW"/>
</dbReference>
<comment type="caution">
    <text evidence="11">The sequence shown here is derived from an EMBL/GenBank/DDBJ whole genome shotgun (WGS) entry which is preliminary data.</text>
</comment>
<keyword evidence="2" id="KW-0723">Serine/threonine-protein kinase</keyword>
<evidence type="ECO:0000256" key="9">
    <source>
        <dbReference type="SAM" id="MobiDB-lite"/>
    </source>
</evidence>
<evidence type="ECO:0000256" key="4">
    <source>
        <dbReference type="ARBA" id="ARBA00022741"/>
    </source>
</evidence>
<dbReference type="InterPro" id="IPR000719">
    <property type="entry name" value="Prot_kinase_dom"/>
</dbReference>
<evidence type="ECO:0000256" key="6">
    <source>
        <dbReference type="ARBA" id="ARBA00022840"/>
    </source>
</evidence>
<feature type="domain" description="Protein kinase" evidence="10">
    <location>
        <begin position="1"/>
        <end position="229"/>
    </location>
</feature>
<dbReference type="PANTHER" id="PTHR27007">
    <property type="match status" value="1"/>
</dbReference>
<comment type="catalytic activity">
    <reaction evidence="8">
        <text>L-seryl-[protein] + ATP = O-phospho-L-seryl-[protein] + ADP + H(+)</text>
        <dbReference type="Rhea" id="RHEA:17989"/>
        <dbReference type="Rhea" id="RHEA-COMP:9863"/>
        <dbReference type="Rhea" id="RHEA-COMP:11604"/>
        <dbReference type="ChEBI" id="CHEBI:15378"/>
        <dbReference type="ChEBI" id="CHEBI:29999"/>
        <dbReference type="ChEBI" id="CHEBI:30616"/>
        <dbReference type="ChEBI" id="CHEBI:83421"/>
        <dbReference type="ChEBI" id="CHEBI:456216"/>
        <dbReference type="EC" id="2.7.11.1"/>
    </reaction>
</comment>
<keyword evidence="12" id="KW-1185">Reference proteome</keyword>